<dbReference type="HOGENOM" id="CLU_1199345_0_0_0"/>
<dbReference type="PATRIC" id="fig|324602.8.peg.1543"/>
<evidence type="ECO:0000256" key="1">
    <source>
        <dbReference type="ARBA" id="ARBA00023239"/>
    </source>
</evidence>
<dbReference type="InterPro" id="IPR036663">
    <property type="entry name" value="Fumarylacetoacetase_C_sf"/>
</dbReference>
<evidence type="ECO:0000313" key="3">
    <source>
        <dbReference type="EMBL" id="ABY34583.1"/>
    </source>
</evidence>
<dbReference type="PANTHER" id="PTHR30143">
    <property type="entry name" value="ACID HYDRATASE"/>
    <property type="match status" value="1"/>
</dbReference>
<feature type="domain" description="Fumarylacetoacetase-like C-terminal" evidence="2">
    <location>
        <begin position="69"/>
        <end position="218"/>
    </location>
</feature>
<keyword evidence="1" id="KW-0456">Lyase</keyword>
<dbReference type="EMBL" id="CP000909">
    <property type="protein sequence ID" value="ABY34583.1"/>
    <property type="molecule type" value="Genomic_DNA"/>
</dbReference>
<keyword evidence="4" id="KW-1185">Reference proteome</keyword>
<dbReference type="SUPFAM" id="SSF56529">
    <property type="entry name" value="FAH"/>
    <property type="match status" value="1"/>
</dbReference>
<evidence type="ECO:0000313" key="4">
    <source>
        <dbReference type="Proteomes" id="UP000002008"/>
    </source>
</evidence>
<accession>A9W9U7</accession>
<dbReference type="InterPro" id="IPR050772">
    <property type="entry name" value="Hydratase-Decarb/MhpD_sf"/>
</dbReference>
<dbReference type="EnsemblBacteria" id="ABY34583">
    <property type="protein sequence ID" value="ABY34583"/>
    <property type="gene ID" value="Caur_1355"/>
</dbReference>
<name>A9W9U7_CHLAA</name>
<dbReference type="STRING" id="324602.Caur_1355"/>
<dbReference type="Pfam" id="PF01557">
    <property type="entry name" value="FAA_hydrolase"/>
    <property type="match status" value="1"/>
</dbReference>
<dbReference type="GO" id="GO:0005737">
    <property type="term" value="C:cytoplasm"/>
    <property type="evidence" value="ECO:0000318"/>
    <property type="project" value="GO_Central"/>
</dbReference>
<dbReference type="AlphaFoldDB" id="A9W9U7"/>
<dbReference type="Proteomes" id="UP000002008">
    <property type="component" value="Chromosome"/>
</dbReference>
<dbReference type="Gene3D" id="3.90.850.10">
    <property type="entry name" value="Fumarylacetoacetase-like, C-terminal domain"/>
    <property type="match status" value="1"/>
</dbReference>
<sequence length="244" mass="25959">MDLTAAEASLADAIQTARETRRTLVGRTTDWGVDLNGAYRIQRMHHPDTACIGYKLGLISPAKQRQMGLAQPIYGRISRSMIYQREVQLTHFIQPRLEPELAVVLRHSLPAHAEPGMIARAIGGIFLGVDVLDSVWADYRFSAVEVIADNASGGGFLLGESLLDQVPTGELCLYLNGELCTAGQVAALGNIEQQLGWLTQAVGGLAAGQIVFLGSPAQAVPASAGVLEVTCGNTILQARLIGDA</sequence>
<dbReference type="RefSeq" id="WP_012257239.1">
    <property type="nucleotide sequence ID" value="NC_010175.1"/>
</dbReference>
<evidence type="ECO:0000259" key="2">
    <source>
        <dbReference type="Pfam" id="PF01557"/>
    </source>
</evidence>
<dbReference type="KEGG" id="cau:Caur_1355"/>
<dbReference type="InterPro" id="IPR011234">
    <property type="entry name" value="Fumarylacetoacetase-like_C"/>
</dbReference>
<dbReference type="GO" id="GO:0008684">
    <property type="term" value="F:2-oxopent-4-enoate hydratase activity"/>
    <property type="evidence" value="ECO:0000318"/>
    <property type="project" value="GO_Central"/>
</dbReference>
<reference evidence="4" key="1">
    <citation type="journal article" date="2011" name="BMC Genomics">
        <title>Complete genome sequence of the filamentous anoxygenic phototrophic bacterium Chloroflexus aurantiacus.</title>
        <authorList>
            <person name="Tang K.H."/>
            <person name="Barry K."/>
            <person name="Chertkov O."/>
            <person name="Dalin E."/>
            <person name="Han C.S."/>
            <person name="Hauser L.J."/>
            <person name="Honchak B.M."/>
            <person name="Karbach L.E."/>
            <person name="Land M.L."/>
            <person name="Lapidus A."/>
            <person name="Larimer F.W."/>
            <person name="Mikhailova N."/>
            <person name="Pitluck S."/>
            <person name="Pierson B.K."/>
            <person name="Blankenship R.E."/>
        </authorList>
    </citation>
    <scope>NUCLEOTIDE SEQUENCE [LARGE SCALE GENOMIC DNA]</scope>
    <source>
        <strain evidence="4">ATCC 29366 / DSM 635 / J-10-fl</strain>
    </source>
</reference>
<protein>
    <submittedName>
        <fullName evidence="3">Hydratase/decarboxylase</fullName>
    </submittedName>
</protein>
<dbReference type="eggNOG" id="COG3971">
    <property type="taxonomic scope" value="Bacteria"/>
</dbReference>
<gene>
    <name evidence="3" type="ordered locus">Caur_1355</name>
</gene>
<dbReference type="PANTHER" id="PTHR30143:SF0">
    <property type="entry name" value="2-KETO-4-PENTENOATE HYDRATASE"/>
    <property type="match status" value="1"/>
</dbReference>
<organism evidence="3 4">
    <name type="scientific">Chloroflexus aurantiacus (strain ATCC 29366 / DSM 635 / J-10-fl)</name>
    <dbReference type="NCBI Taxonomy" id="324602"/>
    <lineage>
        <taxon>Bacteria</taxon>
        <taxon>Bacillati</taxon>
        <taxon>Chloroflexota</taxon>
        <taxon>Chloroflexia</taxon>
        <taxon>Chloroflexales</taxon>
        <taxon>Chloroflexineae</taxon>
        <taxon>Chloroflexaceae</taxon>
        <taxon>Chloroflexus</taxon>
    </lineage>
</organism>
<dbReference type="InParanoid" id="A9W9U7"/>
<proteinExistence type="predicted"/>